<evidence type="ECO:0000256" key="10">
    <source>
        <dbReference type="ARBA" id="ARBA00023027"/>
    </source>
</evidence>
<evidence type="ECO:0000259" key="22">
    <source>
        <dbReference type="PROSITE" id="PS51385"/>
    </source>
</evidence>
<feature type="binding site" evidence="17">
    <location>
        <begin position="472"/>
        <end position="476"/>
    </location>
    <ligand>
        <name>AMP</name>
        <dbReference type="ChEBI" id="CHEBI:456215"/>
    </ligand>
</feature>
<keyword evidence="13" id="KW-0511">Multifunctional enzyme</keyword>
<sequence length="565" mass="59654">MLIGRPAEYNFSSPESGPGTKEAEMQVVSVEQMRAIEKEADERGVSFAEMMERAGRGVAEVVVSEYGDEDWRVVTALVGSGNNGGDALVALETLARSGWTAQAYLVRPRDEKDPLLERARTAGVLVMAAAQDKKLHGLQEWLENSNVLLDGVLGTGIQLPLKEEIAAILKYVSEAETVPHVVAIDCPSGVDCNTGEAAAETIPAELTLCMQAVKQGLLRFPAFEKVGELRVVNLELPEKLASLKKIDEFMVDGEQVAGYLPERPMTAHKGTFGTLMIAAGSTYYIGAPLLAARGAYRMGVGLVRLAVAAPLQASLAGQFPEATWLLLPDEMGMIAEGGAEVLRKNLSRVTAFLVGPGLGAEETTASFIKNLLTSAETPHQAPSFGFLTSQEEGEVESGESPKLPPLVMDADGLRLMARVDGWPELLPPGSVLTPHPGEMSALTGLEVAEIQANRQEVACKFAKKWKTTVILKGALTVIAAEDGRAYIIPVASAALAKAGSGDVLAGIVAGLLAQGRPALEAAVAGAWIHAQAGLEAADQLGGTAPVLASDVIEAIPRVLWALRFE</sequence>
<dbReference type="STRING" id="360412.LARV_02869"/>
<evidence type="ECO:0000256" key="4">
    <source>
        <dbReference type="ARBA" id="ARBA00009524"/>
    </source>
</evidence>
<keyword evidence="7 17" id="KW-0067">ATP-binding</keyword>
<dbReference type="AlphaFoldDB" id="A0A0S7BM99"/>
<evidence type="ECO:0000313" key="23">
    <source>
        <dbReference type="EMBL" id="GAP15089.1"/>
    </source>
</evidence>
<dbReference type="Proteomes" id="UP000055060">
    <property type="component" value="Unassembled WGS sequence"/>
</dbReference>
<dbReference type="GO" id="GO:0005524">
    <property type="term" value="F:ATP binding"/>
    <property type="evidence" value="ECO:0007669"/>
    <property type="project" value="UniProtKB-UniRule"/>
</dbReference>
<dbReference type="SUPFAM" id="SSF53613">
    <property type="entry name" value="Ribokinase-like"/>
    <property type="match status" value="1"/>
</dbReference>
<evidence type="ECO:0000256" key="18">
    <source>
        <dbReference type="HAMAP-Rule" id="MF_01966"/>
    </source>
</evidence>
<keyword evidence="6 17" id="KW-0547">Nucleotide-binding</keyword>
<feature type="binding site" evidence="17">
    <location>
        <position position="435"/>
    </location>
    <ligand>
        <name>(6S)-NADPHX</name>
        <dbReference type="ChEBI" id="CHEBI:64076"/>
    </ligand>
</feature>
<evidence type="ECO:0000256" key="16">
    <source>
        <dbReference type="ARBA" id="ARBA00049209"/>
    </source>
</evidence>
<evidence type="ECO:0000256" key="20">
    <source>
        <dbReference type="SAM" id="MobiDB-lite"/>
    </source>
</evidence>
<feature type="binding site" evidence="18">
    <location>
        <position position="83"/>
    </location>
    <ligand>
        <name>K(+)</name>
        <dbReference type="ChEBI" id="CHEBI:29103"/>
    </ligand>
</feature>
<comment type="subunit">
    <text evidence="17">Homotetramer.</text>
</comment>
<evidence type="ECO:0000313" key="24">
    <source>
        <dbReference type="Proteomes" id="UP000055060"/>
    </source>
</evidence>
<feature type="region of interest" description="Disordered" evidence="20">
    <location>
        <begin position="1"/>
        <end position="23"/>
    </location>
</feature>
<feature type="binding site" evidence="17">
    <location>
        <position position="501"/>
    </location>
    <ligand>
        <name>AMP</name>
        <dbReference type="ChEBI" id="CHEBI:456215"/>
    </ligand>
</feature>
<dbReference type="PROSITE" id="PS51385">
    <property type="entry name" value="YJEF_N"/>
    <property type="match status" value="1"/>
</dbReference>
<comment type="cofactor">
    <cofactor evidence="18 19">
        <name>K(+)</name>
        <dbReference type="ChEBI" id="CHEBI:29103"/>
    </cofactor>
    <text evidence="18 19">Binds 1 potassium ion per subunit.</text>
</comment>
<evidence type="ECO:0000256" key="17">
    <source>
        <dbReference type="HAMAP-Rule" id="MF_01965"/>
    </source>
</evidence>
<gene>
    <name evidence="18" type="primary">nnrE</name>
    <name evidence="17" type="synonym">nnrD</name>
    <name evidence="23" type="ORF">LARV_02869</name>
</gene>
<evidence type="ECO:0000256" key="14">
    <source>
        <dbReference type="ARBA" id="ARBA00025153"/>
    </source>
</evidence>
<evidence type="ECO:0000256" key="5">
    <source>
        <dbReference type="ARBA" id="ARBA00022723"/>
    </source>
</evidence>
<evidence type="ECO:0000256" key="12">
    <source>
        <dbReference type="ARBA" id="ARBA00023239"/>
    </source>
</evidence>
<dbReference type="GO" id="GO:0046496">
    <property type="term" value="P:nicotinamide nucleotide metabolic process"/>
    <property type="evidence" value="ECO:0007669"/>
    <property type="project" value="UniProtKB-UniRule"/>
</dbReference>
<comment type="catalytic activity">
    <reaction evidence="15 17 19">
        <text>(6S)-NADHX + ADP = AMP + phosphate + NADH + H(+)</text>
        <dbReference type="Rhea" id="RHEA:32223"/>
        <dbReference type="ChEBI" id="CHEBI:15378"/>
        <dbReference type="ChEBI" id="CHEBI:43474"/>
        <dbReference type="ChEBI" id="CHEBI:57945"/>
        <dbReference type="ChEBI" id="CHEBI:64074"/>
        <dbReference type="ChEBI" id="CHEBI:456215"/>
        <dbReference type="ChEBI" id="CHEBI:456216"/>
        <dbReference type="EC" id="4.2.1.136"/>
    </reaction>
</comment>
<dbReference type="GO" id="GO:0052856">
    <property type="term" value="F:NAD(P)HX epimerase activity"/>
    <property type="evidence" value="ECO:0007669"/>
    <property type="project" value="UniProtKB-UniRule"/>
</dbReference>
<dbReference type="Gene3D" id="3.40.1190.20">
    <property type="match status" value="1"/>
</dbReference>
<reference evidence="23" key="1">
    <citation type="submission" date="2015-07" db="EMBL/GenBank/DDBJ databases">
        <title>Draft Genome Sequences of Anaerolinea thermolimosa IMO-1, Bellilinea caldifistulae GOMI-1, Leptolinea tardivitalis YMTK-2, Levilinea saccharolytica KIBI-1,Longilinea arvoryzae KOME-1, Previously Described as Members of the Anaerolineaceae (Chloroflexi).</title>
        <authorList>
            <person name="Sekiguchi Y."/>
            <person name="Ohashi A."/>
            <person name="Matsuura N."/>
            <person name="Tourlousse M.D."/>
        </authorList>
    </citation>
    <scope>NUCLEOTIDE SEQUENCE [LARGE SCALE GENOMIC DNA]</scope>
    <source>
        <strain evidence="23">KOME-1</strain>
    </source>
</reference>
<dbReference type="NCBIfam" id="TIGR00197">
    <property type="entry name" value="yjeF_nterm"/>
    <property type="match status" value="1"/>
</dbReference>
<evidence type="ECO:0000256" key="7">
    <source>
        <dbReference type="ARBA" id="ARBA00022840"/>
    </source>
</evidence>
<keyword evidence="10 17" id="KW-0520">NAD</keyword>
<dbReference type="Pfam" id="PF01256">
    <property type="entry name" value="Carb_kinase"/>
    <property type="match status" value="2"/>
</dbReference>
<feature type="binding site" evidence="17">
    <location>
        <position position="287"/>
    </location>
    <ligand>
        <name>(6S)-NADPHX</name>
        <dbReference type="ChEBI" id="CHEBI:64076"/>
    </ligand>
</feature>
<dbReference type="PROSITE" id="PS01050">
    <property type="entry name" value="YJEF_C_2"/>
    <property type="match status" value="1"/>
</dbReference>
<feature type="domain" description="YjeF N-terminal" evidence="22">
    <location>
        <begin position="33"/>
        <end position="242"/>
    </location>
</feature>
<evidence type="ECO:0000256" key="1">
    <source>
        <dbReference type="ARBA" id="ARBA00000013"/>
    </source>
</evidence>
<feature type="binding site" evidence="18">
    <location>
        <begin position="82"/>
        <end position="86"/>
    </location>
    <ligand>
        <name>(6S)-NADPHX</name>
        <dbReference type="ChEBI" id="CHEBI:64076"/>
    </ligand>
</feature>
<keyword evidence="8 17" id="KW-0521">NADP</keyword>
<evidence type="ECO:0000256" key="13">
    <source>
        <dbReference type="ARBA" id="ARBA00023268"/>
    </source>
</evidence>
<protein>
    <recommendedName>
        <fullName evidence="19">Bifunctional NAD(P)H-hydrate repair enzyme</fullName>
    </recommendedName>
    <alternativeName>
        <fullName evidence="19">Nicotinamide nucleotide repair protein</fullName>
    </alternativeName>
    <domain>
        <recommendedName>
            <fullName evidence="19">ADP-dependent (S)-NAD(P)H-hydrate dehydratase</fullName>
            <ecNumber evidence="19">4.2.1.136</ecNumber>
        </recommendedName>
        <alternativeName>
            <fullName evidence="19">ADP-dependent NAD(P)HX dehydratase</fullName>
        </alternativeName>
    </domain>
    <domain>
        <recommendedName>
            <fullName evidence="19">NAD(P)H-hydrate epimerase</fullName>
            <ecNumber evidence="19">5.1.99.6</ecNumber>
        </recommendedName>
    </domain>
</protein>
<keyword evidence="5 18" id="KW-0479">Metal-binding</keyword>
<dbReference type="PROSITE" id="PS51383">
    <property type="entry name" value="YJEF_C_3"/>
    <property type="match status" value="1"/>
</dbReference>
<dbReference type="EC" id="5.1.99.6" evidence="19"/>
<accession>A0A0S7BM99</accession>
<comment type="function">
    <text evidence="17">Catalyzes the dehydration of the S-form of NAD(P)HX at the expense of ADP, which is converted to AMP. Together with NAD(P)HX epimerase, which catalyzes the epimerization of the S- and R-forms, the enzyme allows the repair of both epimers of NAD(P)HX, a damaged form of NAD(P)H that is a result of enzymatic or heat-dependent hydration.</text>
</comment>
<keyword evidence="24" id="KW-1185">Reference proteome</keyword>
<feature type="binding site" evidence="18">
    <location>
        <position position="150"/>
    </location>
    <ligand>
        <name>K(+)</name>
        <dbReference type="ChEBI" id="CHEBI:29103"/>
    </ligand>
</feature>
<comment type="caution">
    <text evidence="18">Lacks conserved residue(s) required for the propagation of feature annotation.</text>
</comment>
<feature type="binding site" evidence="18">
    <location>
        <position position="188"/>
    </location>
    <ligand>
        <name>K(+)</name>
        <dbReference type="ChEBI" id="CHEBI:29103"/>
    </ligand>
</feature>
<comment type="catalytic activity">
    <reaction evidence="2 18 19">
        <text>(6R)-NADPHX = (6S)-NADPHX</text>
        <dbReference type="Rhea" id="RHEA:32227"/>
        <dbReference type="ChEBI" id="CHEBI:64076"/>
        <dbReference type="ChEBI" id="CHEBI:64077"/>
        <dbReference type="EC" id="5.1.99.6"/>
    </reaction>
</comment>
<dbReference type="Gene3D" id="3.40.50.10260">
    <property type="entry name" value="YjeF N-terminal domain"/>
    <property type="match status" value="1"/>
</dbReference>
<dbReference type="PANTHER" id="PTHR12592:SF0">
    <property type="entry name" value="ATP-DEPENDENT (S)-NAD(P)H-HYDRATE DEHYDRATASE"/>
    <property type="match status" value="1"/>
</dbReference>
<comment type="similarity">
    <text evidence="17">Belongs to the NnrD/CARKD family.</text>
</comment>
<dbReference type="NCBIfam" id="TIGR00196">
    <property type="entry name" value="yjeF_cterm"/>
    <property type="match status" value="1"/>
</dbReference>
<dbReference type="SUPFAM" id="SSF64153">
    <property type="entry name" value="YjeF N-terminal domain-like"/>
    <property type="match status" value="1"/>
</dbReference>
<keyword evidence="23" id="KW-0808">Transferase</keyword>
<dbReference type="PANTHER" id="PTHR12592">
    <property type="entry name" value="ATP-DEPENDENT (S)-NAD(P)H-HYDRATE DEHYDRATASE FAMILY MEMBER"/>
    <property type="match status" value="1"/>
</dbReference>
<keyword evidence="23" id="KW-0418">Kinase</keyword>
<evidence type="ECO:0000259" key="21">
    <source>
        <dbReference type="PROSITE" id="PS51383"/>
    </source>
</evidence>
<comment type="catalytic activity">
    <reaction evidence="16 17 19">
        <text>(6S)-NADPHX + ADP = AMP + phosphate + NADPH + H(+)</text>
        <dbReference type="Rhea" id="RHEA:32235"/>
        <dbReference type="ChEBI" id="CHEBI:15378"/>
        <dbReference type="ChEBI" id="CHEBI:43474"/>
        <dbReference type="ChEBI" id="CHEBI:57783"/>
        <dbReference type="ChEBI" id="CHEBI:64076"/>
        <dbReference type="ChEBI" id="CHEBI:456215"/>
        <dbReference type="ChEBI" id="CHEBI:456216"/>
        <dbReference type="EC" id="4.2.1.136"/>
    </reaction>
</comment>
<feature type="binding site" evidence="18">
    <location>
        <begin position="154"/>
        <end position="160"/>
    </location>
    <ligand>
        <name>(6S)-NADPHX</name>
        <dbReference type="ChEBI" id="CHEBI:64076"/>
    </ligand>
</feature>
<dbReference type="EC" id="4.2.1.136" evidence="19"/>
<dbReference type="HAMAP" id="MF_01966">
    <property type="entry name" value="NADHX_epimerase"/>
    <property type="match status" value="1"/>
</dbReference>
<dbReference type="GO" id="GO:0016301">
    <property type="term" value="F:kinase activity"/>
    <property type="evidence" value="ECO:0007669"/>
    <property type="project" value="UniProtKB-KW"/>
</dbReference>
<evidence type="ECO:0000256" key="6">
    <source>
        <dbReference type="ARBA" id="ARBA00022741"/>
    </source>
</evidence>
<evidence type="ECO:0000256" key="8">
    <source>
        <dbReference type="ARBA" id="ARBA00022857"/>
    </source>
</evidence>
<dbReference type="CDD" id="cd01171">
    <property type="entry name" value="YXKO-related"/>
    <property type="match status" value="1"/>
</dbReference>
<comment type="similarity">
    <text evidence="3 19">In the N-terminal section; belongs to the NnrE/AIBP family.</text>
</comment>
<organism evidence="23">
    <name type="scientific">Longilinea arvoryzae</name>
    <dbReference type="NCBI Taxonomy" id="360412"/>
    <lineage>
        <taxon>Bacteria</taxon>
        <taxon>Bacillati</taxon>
        <taxon>Chloroflexota</taxon>
        <taxon>Anaerolineae</taxon>
        <taxon>Anaerolineales</taxon>
        <taxon>Anaerolineaceae</taxon>
        <taxon>Longilinea</taxon>
    </lineage>
</organism>
<dbReference type="InterPro" id="IPR029056">
    <property type="entry name" value="Ribokinase-like"/>
</dbReference>
<comment type="similarity">
    <text evidence="4 19">In the C-terminal section; belongs to the NnrD/CARKD family.</text>
</comment>
<dbReference type="InterPro" id="IPR017953">
    <property type="entry name" value="Carbohydrate_kinase_pred_CS"/>
</dbReference>
<feature type="binding site" evidence="18">
    <location>
        <position position="185"/>
    </location>
    <ligand>
        <name>(6S)-NADPHX</name>
        <dbReference type="ChEBI" id="CHEBI:64076"/>
    </ligand>
</feature>
<proteinExistence type="inferred from homology"/>
<comment type="similarity">
    <text evidence="18">Belongs to the NnrE/AIBP family.</text>
</comment>
<keyword evidence="11 18" id="KW-0413">Isomerase</keyword>
<comment type="function">
    <text evidence="18">Catalyzes the epimerization of the S- and R-forms of NAD(P)HX, a damaged form of NAD(P)H that is a result of enzymatic or heat-dependent hydration. This is a prerequisite for the S-specific NAD(P)H-hydrate dehydratase to allow the repair of both epimers of NAD(P)HX.</text>
</comment>
<comment type="cofactor">
    <cofactor evidence="17">
        <name>Mg(2+)</name>
        <dbReference type="ChEBI" id="CHEBI:18420"/>
    </cofactor>
</comment>
<dbReference type="InterPro" id="IPR004443">
    <property type="entry name" value="YjeF_N_dom"/>
</dbReference>
<evidence type="ECO:0000256" key="9">
    <source>
        <dbReference type="ARBA" id="ARBA00022958"/>
    </source>
</evidence>
<feature type="binding site" evidence="17">
    <location>
        <position position="502"/>
    </location>
    <ligand>
        <name>(6S)-NADPHX</name>
        <dbReference type="ChEBI" id="CHEBI:64076"/>
    </ligand>
</feature>
<dbReference type="InterPro" id="IPR030677">
    <property type="entry name" value="Nnr"/>
</dbReference>
<feature type="binding site" evidence="17">
    <location>
        <position position="357"/>
    </location>
    <ligand>
        <name>(6S)-NADPHX</name>
        <dbReference type="ChEBI" id="CHEBI:64076"/>
    </ligand>
</feature>
<keyword evidence="12 17" id="KW-0456">Lyase</keyword>
<dbReference type="GO" id="GO:0046872">
    <property type="term" value="F:metal ion binding"/>
    <property type="evidence" value="ECO:0007669"/>
    <property type="project" value="UniProtKB-UniRule"/>
</dbReference>
<evidence type="ECO:0000256" key="15">
    <source>
        <dbReference type="ARBA" id="ARBA00048238"/>
    </source>
</evidence>
<dbReference type="GO" id="GO:0110051">
    <property type="term" value="P:metabolite repair"/>
    <property type="evidence" value="ECO:0007669"/>
    <property type="project" value="TreeGrafter"/>
</dbReference>
<dbReference type="EMBL" id="DF967972">
    <property type="protein sequence ID" value="GAP15089.1"/>
    <property type="molecule type" value="Genomic_DNA"/>
</dbReference>
<dbReference type="PIRSF" id="PIRSF017184">
    <property type="entry name" value="Nnr"/>
    <property type="match status" value="1"/>
</dbReference>
<keyword evidence="9 18" id="KW-0630">Potassium</keyword>
<dbReference type="InterPro" id="IPR036652">
    <property type="entry name" value="YjeF_N_dom_sf"/>
</dbReference>
<dbReference type="HAMAP" id="MF_01965">
    <property type="entry name" value="NADHX_dehydratase"/>
    <property type="match status" value="1"/>
</dbReference>
<evidence type="ECO:0000256" key="2">
    <source>
        <dbReference type="ARBA" id="ARBA00000909"/>
    </source>
</evidence>
<evidence type="ECO:0000256" key="3">
    <source>
        <dbReference type="ARBA" id="ARBA00006001"/>
    </source>
</evidence>
<feature type="domain" description="YjeF C-terminal" evidence="21">
    <location>
        <begin position="252"/>
        <end position="562"/>
    </location>
</feature>
<evidence type="ECO:0000256" key="19">
    <source>
        <dbReference type="PIRNR" id="PIRNR017184"/>
    </source>
</evidence>
<dbReference type="InterPro" id="IPR000631">
    <property type="entry name" value="CARKD"/>
</dbReference>
<dbReference type="OrthoDB" id="9806925at2"/>
<dbReference type="Pfam" id="PF03853">
    <property type="entry name" value="YjeF_N"/>
    <property type="match status" value="1"/>
</dbReference>
<name>A0A0S7BM99_9CHLR</name>
<dbReference type="GO" id="GO:0052855">
    <property type="term" value="F:ADP-dependent NAD(P)H-hydrate dehydratase activity"/>
    <property type="evidence" value="ECO:0007669"/>
    <property type="project" value="UniProtKB-UniRule"/>
</dbReference>
<comment type="function">
    <text evidence="14 19">Bifunctional enzyme that catalyzes the epimerization of the S- and R-forms of NAD(P)HX and the dehydration of the S-form of NAD(P)HX at the expense of ADP, which is converted to AMP. This allows the repair of both epimers of NAD(P)HX, a damaged form of NAD(P)H that is a result of enzymatic or heat-dependent hydration.</text>
</comment>
<comment type="catalytic activity">
    <reaction evidence="1 18 19">
        <text>(6R)-NADHX = (6S)-NADHX</text>
        <dbReference type="Rhea" id="RHEA:32215"/>
        <dbReference type="ChEBI" id="CHEBI:64074"/>
        <dbReference type="ChEBI" id="CHEBI:64075"/>
        <dbReference type="EC" id="5.1.99.6"/>
    </reaction>
</comment>
<evidence type="ECO:0000256" key="11">
    <source>
        <dbReference type="ARBA" id="ARBA00023235"/>
    </source>
</evidence>